<gene>
    <name evidence="6" type="ORF">Metal_3717</name>
</gene>
<organism evidence="6 7">
    <name type="scientific">Methylomicrobium album BG8</name>
    <dbReference type="NCBI Taxonomy" id="686340"/>
    <lineage>
        <taxon>Bacteria</taxon>
        <taxon>Pseudomonadati</taxon>
        <taxon>Pseudomonadota</taxon>
        <taxon>Gammaproteobacteria</taxon>
        <taxon>Methylococcales</taxon>
        <taxon>Methylococcaceae</taxon>
        <taxon>Methylomicrobium</taxon>
    </lineage>
</organism>
<dbReference type="HOGENOM" id="CLU_012431_9_0_6"/>
<keyword evidence="1" id="KW-0560">Oxidoreductase</keyword>
<evidence type="ECO:0000259" key="4">
    <source>
        <dbReference type="Pfam" id="PF03781"/>
    </source>
</evidence>
<evidence type="ECO:0000313" key="7">
    <source>
        <dbReference type="Proteomes" id="UP000005090"/>
    </source>
</evidence>
<feature type="domain" description="Sulfatase-modifying factor enzyme-like" evidence="4">
    <location>
        <begin position="342"/>
        <end position="420"/>
    </location>
</feature>
<dbReference type="Gene3D" id="3.90.1580.10">
    <property type="entry name" value="paralog of FGE (formylglycine-generating enzyme)"/>
    <property type="match status" value="1"/>
</dbReference>
<dbReference type="EMBL" id="CM001475">
    <property type="protein sequence ID" value="EIC31362.1"/>
    <property type="molecule type" value="Genomic_DNA"/>
</dbReference>
<dbReference type="InterPro" id="IPR024775">
    <property type="entry name" value="DinB-like"/>
</dbReference>
<feature type="domain" description="Sulfatase-modifying factor enzyme-like" evidence="4">
    <location>
        <begin position="185"/>
        <end position="320"/>
    </location>
</feature>
<evidence type="ECO:0000256" key="3">
    <source>
        <dbReference type="ARBA" id="ARBA00037882"/>
    </source>
</evidence>
<dbReference type="Pfam" id="PF03781">
    <property type="entry name" value="FGE-sulfatase"/>
    <property type="match status" value="2"/>
</dbReference>
<accession>H8GHP4</accession>
<dbReference type="STRING" id="686340.Metal_3717"/>
<dbReference type="PANTHER" id="PTHR23150:SF36">
    <property type="entry name" value="HERCYNINE OXYGENASE"/>
    <property type="match status" value="1"/>
</dbReference>
<evidence type="ECO:0000313" key="6">
    <source>
        <dbReference type="EMBL" id="EIC31362.1"/>
    </source>
</evidence>
<dbReference type="InterPro" id="IPR017806">
    <property type="entry name" value="EgtB"/>
</dbReference>
<dbReference type="AlphaFoldDB" id="H8GHP4"/>
<dbReference type="InterPro" id="IPR042095">
    <property type="entry name" value="SUMF_sf"/>
</dbReference>
<dbReference type="InterPro" id="IPR005532">
    <property type="entry name" value="SUMF_dom"/>
</dbReference>
<feature type="domain" description="DinB-like" evidence="5">
    <location>
        <begin position="17"/>
        <end position="150"/>
    </location>
</feature>
<proteinExistence type="predicted"/>
<reference evidence="6 7" key="1">
    <citation type="journal article" date="2013" name="Genome Announc.">
        <title>Genome Sequence of the Obligate Gammaproteobacterial Methanotroph Methylomicrobium album Strain BG8.</title>
        <authorList>
            <person name="Kits K.D."/>
            <person name="Kalyuzhnaya M.G."/>
            <person name="Klotz M.G."/>
            <person name="Jetten M.S."/>
            <person name="Op den Camp H.J."/>
            <person name="Vuilleumier S."/>
            <person name="Bringel F."/>
            <person name="Dispirito A.A."/>
            <person name="Murrell J.C."/>
            <person name="Bruce D."/>
            <person name="Cheng J.F."/>
            <person name="Copeland A."/>
            <person name="Goodwin L."/>
            <person name="Hauser L."/>
            <person name="Lajus A."/>
            <person name="Land M.L."/>
            <person name="Lapidus A."/>
            <person name="Lucas S."/>
            <person name="Medigue C."/>
            <person name="Pitluck S."/>
            <person name="Woyke T."/>
            <person name="Zeytun A."/>
            <person name="Stein L.Y."/>
        </authorList>
    </citation>
    <scope>NUCLEOTIDE SEQUENCE [LARGE SCALE GENOMIC DNA]</scope>
    <source>
        <strain evidence="6 7">BG8</strain>
    </source>
</reference>
<dbReference type="Proteomes" id="UP000005090">
    <property type="component" value="Chromosome"/>
</dbReference>
<dbReference type="SUPFAM" id="SSF56436">
    <property type="entry name" value="C-type lectin-like"/>
    <property type="match status" value="1"/>
</dbReference>
<evidence type="ECO:0000259" key="5">
    <source>
        <dbReference type="Pfam" id="PF12867"/>
    </source>
</evidence>
<dbReference type="RefSeq" id="WP_005374666.1">
    <property type="nucleotide sequence ID" value="NZ_CM001475.1"/>
</dbReference>
<dbReference type="Pfam" id="PF12867">
    <property type="entry name" value="DinB_2"/>
    <property type="match status" value="1"/>
</dbReference>
<keyword evidence="2" id="KW-0408">Iron</keyword>
<dbReference type="GO" id="GO:0052699">
    <property type="term" value="P:ergothioneine biosynthetic process"/>
    <property type="evidence" value="ECO:0007669"/>
    <property type="project" value="InterPro"/>
</dbReference>
<dbReference type="NCBIfam" id="TIGR03440">
    <property type="entry name" value="egtB_TIGR03440"/>
    <property type="match status" value="1"/>
</dbReference>
<evidence type="ECO:0000256" key="2">
    <source>
        <dbReference type="ARBA" id="ARBA00023004"/>
    </source>
</evidence>
<dbReference type="InterPro" id="IPR051043">
    <property type="entry name" value="Sulfatase_Mod_Factor_Kinase"/>
</dbReference>
<evidence type="ECO:0000256" key="1">
    <source>
        <dbReference type="ARBA" id="ARBA00023002"/>
    </source>
</evidence>
<comment type="pathway">
    <text evidence="3">Amino-acid biosynthesis; ergothioneine biosynthesis.</text>
</comment>
<dbReference type="eggNOG" id="COG1262">
    <property type="taxonomic scope" value="Bacteria"/>
</dbReference>
<name>H8GHP4_METAL</name>
<dbReference type="InterPro" id="IPR016187">
    <property type="entry name" value="CTDL_fold"/>
</dbReference>
<dbReference type="PANTHER" id="PTHR23150">
    <property type="entry name" value="SULFATASE MODIFYING FACTOR 1, 2"/>
    <property type="match status" value="1"/>
</dbReference>
<sequence length="423" mass="48991">MGENSESVSGQLEAYCRVRRQSEMLCKPLTVEDYVVQTMPDVSPPKWHLAHASWFFETFILVPYVSGYRPFDVRFHPLFNSYYQGVGTPFPRDRRGLLSRPSVVDIYRYRRHVDEAMTELMERLDDRAENRDIHLLIELGLHHEQQHQELLLTDIKHILGNNPLVPVYAEDRFAEEEEVPVPLRWIKVQGGETAVGHDGNGFCFDNELPRHRMRMNEFLLANRLVTNVEYLEFIDDGGYANPLLWLADGWASVQREGWQAPLYWRKMDGAWRYFTLAGEEPLTAEEPVCHVSYFEADAFATWAGKRLPSEEEWEHAAGTAGLWPGNYLESGRFRPQAALTGEGVLQLGGDVWEWTQSAYRPYPGFRPWANAVGEYNGKFMCSQMVLRGGSCATPESHIRKSYRNFFYPHNRWQFMGIRLAQDT</sequence>
<keyword evidence="7" id="KW-1185">Reference proteome</keyword>
<protein>
    <submittedName>
        <fullName evidence="6">TIGR03440 family protein</fullName>
    </submittedName>
</protein>